<name>A0ABP6ULP1_9MICO</name>
<reference evidence="3" key="1">
    <citation type="journal article" date="2019" name="Int. J. Syst. Evol. Microbiol.">
        <title>The Global Catalogue of Microorganisms (GCM) 10K type strain sequencing project: providing services to taxonomists for standard genome sequencing and annotation.</title>
        <authorList>
            <consortium name="The Broad Institute Genomics Platform"/>
            <consortium name="The Broad Institute Genome Sequencing Center for Infectious Disease"/>
            <person name="Wu L."/>
            <person name="Ma J."/>
        </authorList>
    </citation>
    <scope>NUCLEOTIDE SEQUENCE [LARGE SCALE GENOMIC DNA]</scope>
    <source>
        <strain evidence="3">JCM 17459</strain>
    </source>
</reference>
<dbReference type="CDD" id="cd16278">
    <property type="entry name" value="metallo-hydrolase-like_MBL-fold"/>
    <property type="match status" value="1"/>
</dbReference>
<dbReference type="InterPro" id="IPR036866">
    <property type="entry name" value="RibonucZ/Hydroxyglut_hydro"/>
</dbReference>
<dbReference type="EMBL" id="BAABBA010000028">
    <property type="protein sequence ID" value="GAA3510262.1"/>
    <property type="molecule type" value="Genomic_DNA"/>
</dbReference>
<dbReference type="InterPro" id="IPR050662">
    <property type="entry name" value="Sec-metab_biosynth-thioest"/>
</dbReference>
<dbReference type="PANTHER" id="PTHR23131:SF0">
    <property type="entry name" value="ENDORIBONUCLEASE LACTB2"/>
    <property type="match status" value="1"/>
</dbReference>
<organism evidence="2 3">
    <name type="scientific">Georgenia daeguensis</name>
    <dbReference type="NCBI Taxonomy" id="908355"/>
    <lineage>
        <taxon>Bacteria</taxon>
        <taxon>Bacillati</taxon>
        <taxon>Actinomycetota</taxon>
        <taxon>Actinomycetes</taxon>
        <taxon>Micrococcales</taxon>
        <taxon>Bogoriellaceae</taxon>
        <taxon>Georgenia</taxon>
    </lineage>
</organism>
<dbReference type="SUPFAM" id="SSF56281">
    <property type="entry name" value="Metallo-hydrolase/oxidoreductase"/>
    <property type="match status" value="1"/>
</dbReference>
<protein>
    <submittedName>
        <fullName evidence="2">MBL fold metallo-hydrolase</fullName>
    </submittedName>
</protein>
<dbReference type="Gene3D" id="3.60.15.10">
    <property type="entry name" value="Ribonuclease Z/Hydroxyacylglutathione hydrolase-like"/>
    <property type="match status" value="2"/>
</dbReference>
<proteinExistence type="predicted"/>
<accession>A0ABP6ULP1</accession>
<dbReference type="SMART" id="SM00849">
    <property type="entry name" value="Lactamase_B"/>
    <property type="match status" value="1"/>
</dbReference>
<evidence type="ECO:0000313" key="2">
    <source>
        <dbReference type="EMBL" id="GAA3510262.1"/>
    </source>
</evidence>
<evidence type="ECO:0000313" key="3">
    <source>
        <dbReference type="Proteomes" id="UP001499841"/>
    </source>
</evidence>
<dbReference type="RefSeq" id="WP_345044744.1">
    <property type="nucleotide sequence ID" value="NZ_BAABBA010000028.1"/>
</dbReference>
<dbReference type="Pfam" id="PF00753">
    <property type="entry name" value="Lactamase_B"/>
    <property type="match status" value="2"/>
</dbReference>
<dbReference type="PANTHER" id="PTHR23131">
    <property type="entry name" value="ENDORIBONUCLEASE LACTB2"/>
    <property type="match status" value="1"/>
</dbReference>
<sequence>MSATTWTGGPLSERATCVLAPNPGVMTLEGTNTWLLRAPGGSDVVVVDPGPADDGHVSRVLQAAAADGGRVALVLLTHHHRDHAGAAEAIAGPTGAPVRGGGHGALADGERVDLADLSVEVLATPGHTADSVSFLLRADGLLLTGDTVLGRGTSVLAWPDGNLTDYLRSLDRLAAAVREGLVSRIAPGHGPAVDDPAGVLSGLRQHRLTRLQEIRSAVEGGADDVDELVTAVYGTHLGADRRRAATMSVRAQLDHLGIVLDREPG</sequence>
<gene>
    <name evidence="2" type="ORF">GCM10022262_37750</name>
</gene>
<dbReference type="Proteomes" id="UP001499841">
    <property type="component" value="Unassembled WGS sequence"/>
</dbReference>
<evidence type="ECO:0000259" key="1">
    <source>
        <dbReference type="SMART" id="SM00849"/>
    </source>
</evidence>
<keyword evidence="3" id="KW-1185">Reference proteome</keyword>
<comment type="caution">
    <text evidence="2">The sequence shown here is derived from an EMBL/GenBank/DDBJ whole genome shotgun (WGS) entry which is preliminary data.</text>
</comment>
<dbReference type="InterPro" id="IPR001279">
    <property type="entry name" value="Metallo-B-lactamas"/>
</dbReference>
<feature type="domain" description="Metallo-beta-lactamase" evidence="1">
    <location>
        <begin position="30"/>
        <end position="189"/>
    </location>
</feature>